<evidence type="ECO:0000313" key="2">
    <source>
        <dbReference type="WBParaSite" id="Pan_g6781.t1"/>
    </source>
</evidence>
<dbReference type="Proteomes" id="UP000492821">
    <property type="component" value="Unassembled WGS sequence"/>
</dbReference>
<organism evidence="1 2">
    <name type="scientific">Panagrellus redivivus</name>
    <name type="common">Microworm</name>
    <dbReference type="NCBI Taxonomy" id="6233"/>
    <lineage>
        <taxon>Eukaryota</taxon>
        <taxon>Metazoa</taxon>
        <taxon>Ecdysozoa</taxon>
        <taxon>Nematoda</taxon>
        <taxon>Chromadorea</taxon>
        <taxon>Rhabditida</taxon>
        <taxon>Tylenchina</taxon>
        <taxon>Panagrolaimomorpha</taxon>
        <taxon>Panagrolaimoidea</taxon>
        <taxon>Panagrolaimidae</taxon>
        <taxon>Panagrellus</taxon>
    </lineage>
</organism>
<dbReference type="WBParaSite" id="Pan_g6781.t1">
    <property type="protein sequence ID" value="Pan_g6781.t1"/>
    <property type="gene ID" value="Pan_g6781"/>
</dbReference>
<proteinExistence type="predicted"/>
<accession>A0A7E4W6T3</accession>
<reference evidence="1" key="1">
    <citation type="journal article" date="2013" name="Genetics">
        <title>The draft genome and transcriptome of Panagrellus redivivus are shaped by the harsh demands of a free-living lifestyle.</title>
        <authorList>
            <person name="Srinivasan J."/>
            <person name="Dillman A.R."/>
            <person name="Macchietto M.G."/>
            <person name="Heikkinen L."/>
            <person name="Lakso M."/>
            <person name="Fracchia K.M."/>
            <person name="Antoshechkin I."/>
            <person name="Mortazavi A."/>
            <person name="Wong G."/>
            <person name="Sternberg P.W."/>
        </authorList>
    </citation>
    <scope>NUCLEOTIDE SEQUENCE [LARGE SCALE GENOMIC DNA]</scope>
    <source>
        <strain evidence="1">MT8872</strain>
    </source>
</reference>
<evidence type="ECO:0000313" key="1">
    <source>
        <dbReference type="Proteomes" id="UP000492821"/>
    </source>
</evidence>
<reference evidence="2" key="2">
    <citation type="submission" date="2020-10" db="UniProtKB">
        <authorList>
            <consortium name="WormBaseParasite"/>
        </authorList>
    </citation>
    <scope>IDENTIFICATION</scope>
</reference>
<dbReference type="AlphaFoldDB" id="A0A7E4W6T3"/>
<protein>
    <submittedName>
        <fullName evidence="2">'chromo' domain containing protein</fullName>
    </submittedName>
</protein>
<keyword evidence="1" id="KW-1185">Reference proteome</keyword>
<name>A0A7E4W6T3_PANRE</name>
<sequence length="67" mass="7577">MPTQVPVTRNIGYGGLKIEGREIHSKSVEAVPKPYQHPSRSPNRESELKKGFKFAYSTPKITIFAIY</sequence>